<keyword evidence="2" id="KW-0677">Repeat</keyword>
<evidence type="ECO:0000313" key="6">
    <source>
        <dbReference type="EMBL" id="MFC7292278.1"/>
    </source>
</evidence>
<feature type="signal peptide" evidence="4">
    <location>
        <begin position="1"/>
        <end position="30"/>
    </location>
</feature>
<accession>A0ABW2IMT5</accession>
<keyword evidence="3" id="KW-0802">TPR repeat</keyword>
<sequence length="856" mass="93500">MAPFIKNIPKHLLIGLAVSLSLSSAASSHADTSNAISVTRLGIPVSKVDLAEESNPTQLQNKPLVEVNDQPIWAAIENGQWQLAANLLSQTQTNFPNWTPSKNLTLTLRSGQHDHQIKSMVRAQDWQGILSATADTKHCLSEGDHWARTLALASHQSSNKLAEYQISALDHCNTPSRQIKILESATQFLDLADLMAIRSRFKGKALTPDSVNAWVNLEKTIKNKQFDAFFTDQKWQNALSLADETHNASMYNQIGWAVLAENPVLAHKAFTASLSIEKDINILYAQALSAFNMGDISYALNINPTPDIIQSEKWSALRANAQLKLSQTSLSEENWQTAIDYANAAIDISEKSTPDAQAIIGSAWLGMAQKAYENKDYAQAETLAFQAAQNGAPLRDAKMREAWSQYHLKKLDLAEANFAALYLDQQDEESSQGLYFAASANQHLDNLETLSSLVGGPLAEKVKASKAESAFARNDFSTALKLNDKFEKDLAGIDNLWIAQAISMRRTNGVEGANRLSATHTRTSIGNTFNTNILEAGIATISTDAGRAKLTANVGTPNFANDSGKELGVSPFLSWQREGETQFAALITTTPINENTSTRLVGELSLHRRKAREDFRIKASLFSIPRDDSLTSLLGRKDPASTIAYGRIVESGLKGQIAKTFKEQFTVTTAANISELSGQNTIDNTHLGASLAATTSIQHQSFDYIAAGPFYGFDTYEKNSNHHTIGHGGYFSPQQHHRAGISLHAQTREARQTIVRVNASTAYESVKTDPSLVLPLNGPDGDEFSGSSNTGFAVSADVIAMHRLNDKWSIGAAASVISSNAFQDVRAGITLRFTPKGRASMTSRDFKFDPLNRDIW</sequence>
<feature type="domain" description="Cellulose synthase operon C C-terminal" evidence="5">
    <location>
        <begin position="541"/>
        <end position="834"/>
    </location>
</feature>
<proteinExistence type="predicted"/>
<evidence type="ECO:0000256" key="3">
    <source>
        <dbReference type="ARBA" id="ARBA00022803"/>
    </source>
</evidence>
<reference evidence="7" key="1">
    <citation type="journal article" date="2019" name="Int. J. Syst. Evol. Microbiol.">
        <title>The Global Catalogue of Microorganisms (GCM) 10K type strain sequencing project: providing services to taxonomists for standard genome sequencing and annotation.</title>
        <authorList>
            <consortium name="The Broad Institute Genomics Platform"/>
            <consortium name="The Broad Institute Genome Sequencing Center for Infectious Disease"/>
            <person name="Wu L."/>
            <person name="Ma J."/>
        </authorList>
    </citation>
    <scope>NUCLEOTIDE SEQUENCE [LARGE SCALE GENOMIC DNA]</scope>
    <source>
        <strain evidence="7">CCUG 51308</strain>
    </source>
</reference>
<keyword evidence="7" id="KW-1185">Reference proteome</keyword>
<evidence type="ECO:0000313" key="7">
    <source>
        <dbReference type="Proteomes" id="UP001596492"/>
    </source>
</evidence>
<name>A0ABW2IMT5_9PROT</name>
<protein>
    <submittedName>
        <fullName evidence="6">Cellulose synthase subunit BcsC-related outer membrane protein</fullName>
    </submittedName>
</protein>
<dbReference type="Proteomes" id="UP001596492">
    <property type="component" value="Unassembled WGS sequence"/>
</dbReference>
<comment type="caution">
    <text evidence="6">The sequence shown here is derived from an EMBL/GenBank/DDBJ whole genome shotgun (WGS) entry which is preliminary data.</text>
</comment>
<dbReference type="InterPro" id="IPR008410">
    <property type="entry name" value="BCSC_C"/>
</dbReference>
<dbReference type="Pfam" id="PF05420">
    <property type="entry name" value="BCSC_C"/>
    <property type="match status" value="1"/>
</dbReference>
<evidence type="ECO:0000259" key="5">
    <source>
        <dbReference type="Pfam" id="PF05420"/>
    </source>
</evidence>
<evidence type="ECO:0000256" key="2">
    <source>
        <dbReference type="ARBA" id="ARBA00022737"/>
    </source>
</evidence>
<evidence type="ECO:0000256" key="1">
    <source>
        <dbReference type="ARBA" id="ARBA00022729"/>
    </source>
</evidence>
<keyword evidence="1 4" id="KW-0732">Signal</keyword>
<organism evidence="6 7">
    <name type="scientific">Hirschia litorea</name>
    <dbReference type="NCBI Taxonomy" id="1199156"/>
    <lineage>
        <taxon>Bacteria</taxon>
        <taxon>Pseudomonadati</taxon>
        <taxon>Pseudomonadota</taxon>
        <taxon>Alphaproteobacteria</taxon>
        <taxon>Hyphomonadales</taxon>
        <taxon>Hyphomonadaceae</taxon>
        <taxon>Hirschia</taxon>
    </lineage>
</organism>
<gene>
    <name evidence="6" type="ORF">ACFQS8_11665</name>
</gene>
<evidence type="ECO:0000256" key="4">
    <source>
        <dbReference type="SAM" id="SignalP"/>
    </source>
</evidence>
<feature type="chain" id="PRO_5046086287" evidence="4">
    <location>
        <begin position="31"/>
        <end position="856"/>
    </location>
</feature>
<dbReference type="EMBL" id="JBHTBR010000005">
    <property type="protein sequence ID" value="MFC7292278.1"/>
    <property type="molecule type" value="Genomic_DNA"/>
</dbReference>
<dbReference type="RefSeq" id="WP_382167579.1">
    <property type="nucleotide sequence ID" value="NZ_JBHTBR010000005.1"/>
</dbReference>